<reference evidence="12 13" key="1">
    <citation type="journal article" date="2019" name="Sci. Rep.">
        <title>Comparative genomics of chytrid fungi reveal insights into the obligate biotrophic and pathogenic lifestyle of Synchytrium endobioticum.</title>
        <authorList>
            <person name="van de Vossenberg B.T.L.H."/>
            <person name="Warris S."/>
            <person name="Nguyen H.D.T."/>
            <person name="van Gent-Pelzer M.P.E."/>
            <person name="Joly D.L."/>
            <person name="van de Geest H.C."/>
            <person name="Bonants P.J.M."/>
            <person name="Smith D.S."/>
            <person name="Levesque C.A."/>
            <person name="van der Lee T.A.J."/>
        </authorList>
    </citation>
    <scope>NUCLEOTIDE SEQUENCE [LARGE SCALE GENOMIC DNA]</scope>
    <source>
        <strain evidence="12 13">MB42</strain>
    </source>
</reference>
<keyword evidence="5" id="KW-0677">Repeat</keyword>
<evidence type="ECO:0000256" key="11">
    <source>
        <dbReference type="RuleBase" id="RU000488"/>
    </source>
</evidence>
<sequence>LRGFALGALAACGAVTITNPFEVVKTRLQLQGEIEALKLAENPTTKAMLSQLRIYRGPISALVLIAQQEGLEGLQRGLIPAYGYQIFMNGTRLGLYDPLRDSIQAGMNYVTGRQDQPMIPVMVASGALSGFAGAFVGSPLFLIKTRDYYQYIVLKVYEAYGVAPAWPCSALERAPRYSFLPVVAVMNPFDVASTRIYNQKSTADGTQGLLYKNGLDCMIKTVRGEGISALYKG</sequence>
<organism evidence="12 13">
    <name type="scientific">Synchytrium endobioticum</name>
    <dbReference type="NCBI Taxonomy" id="286115"/>
    <lineage>
        <taxon>Eukaryota</taxon>
        <taxon>Fungi</taxon>
        <taxon>Fungi incertae sedis</taxon>
        <taxon>Chytridiomycota</taxon>
        <taxon>Chytridiomycota incertae sedis</taxon>
        <taxon>Chytridiomycetes</taxon>
        <taxon>Synchytriales</taxon>
        <taxon>Synchytriaceae</taxon>
        <taxon>Synchytrium</taxon>
    </lineage>
</organism>
<evidence type="ECO:0000256" key="6">
    <source>
        <dbReference type="ARBA" id="ARBA00022792"/>
    </source>
</evidence>
<evidence type="ECO:0000256" key="4">
    <source>
        <dbReference type="ARBA" id="ARBA00022692"/>
    </source>
</evidence>
<dbReference type="Pfam" id="PF00153">
    <property type="entry name" value="Mito_carr"/>
    <property type="match status" value="2"/>
</dbReference>
<dbReference type="PANTHER" id="PTHR45928">
    <property type="entry name" value="RE38146P"/>
    <property type="match status" value="1"/>
</dbReference>
<comment type="similarity">
    <text evidence="2 11">Belongs to the mitochondrial carrier (TC 2.A.29) family.</text>
</comment>
<feature type="repeat" description="Solcar" evidence="10">
    <location>
        <begin position="2"/>
        <end position="102"/>
    </location>
</feature>
<evidence type="ECO:0000256" key="5">
    <source>
        <dbReference type="ARBA" id="ARBA00022737"/>
    </source>
</evidence>
<dbReference type="PANTHER" id="PTHR45928:SF1">
    <property type="entry name" value="RE38146P"/>
    <property type="match status" value="1"/>
</dbReference>
<dbReference type="VEuPathDB" id="FungiDB:SeMB42_g07893"/>
<comment type="subcellular location">
    <subcellularLocation>
        <location evidence="1">Mitochondrion inner membrane</location>
        <topology evidence="1">Multi-pass membrane protein</topology>
    </subcellularLocation>
</comment>
<keyword evidence="9 10" id="KW-0472">Membrane</keyword>
<dbReference type="InterPro" id="IPR051508">
    <property type="entry name" value="Mito_Carrier_Antiporter"/>
</dbReference>
<keyword evidence="7" id="KW-1133">Transmembrane helix</keyword>
<accession>A0A507BTK6</accession>
<keyword evidence="3 11" id="KW-0813">Transport</keyword>
<dbReference type="GO" id="GO:0005743">
    <property type="term" value="C:mitochondrial inner membrane"/>
    <property type="evidence" value="ECO:0007669"/>
    <property type="project" value="UniProtKB-SubCell"/>
</dbReference>
<evidence type="ECO:0000256" key="9">
    <source>
        <dbReference type="ARBA" id="ARBA00023136"/>
    </source>
</evidence>
<evidence type="ECO:0000256" key="7">
    <source>
        <dbReference type="ARBA" id="ARBA00022989"/>
    </source>
</evidence>
<dbReference type="Gene3D" id="1.50.40.10">
    <property type="entry name" value="Mitochondrial carrier domain"/>
    <property type="match status" value="2"/>
</dbReference>
<dbReference type="SUPFAM" id="SSF103506">
    <property type="entry name" value="Mitochondrial carrier"/>
    <property type="match status" value="1"/>
</dbReference>
<evidence type="ECO:0000256" key="1">
    <source>
        <dbReference type="ARBA" id="ARBA00004448"/>
    </source>
</evidence>
<evidence type="ECO:0000256" key="2">
    <source>
        <dbReference type="ARBA" id="ARBA00006375"/>
    </source>
</evidence>
<feature type="non-terminal residue" evidence="12">
    <location>
        <position position="1"/>
    </location>
</feature>
<dbReference type="AlphaFoldDB" id="A0A507BTK6"/>
<dbReference type="InterPro" id="IPR023395">
    <property type="entry name" value="MCP_dom_sf"/>
</dbReference>
<comment type="caution">
    <text evidence="12">The sequence shown here is derived from an EMBL/GenBank/DDBJ whole genome shotgun (WGS) entry which is preliminary data.</text>
</comment>
<gene>
    <name evidence="12" type="ORF">SeMB42_g07893</name>
</gene>
<dbReference type="EMBL" id="QEAN01000668">
    <property type="protein sequence ID" value="TPX30601.1"/>
    <property type="molecule type" value="Genomic_DNA"/>
</dbReference>
<evidence type="ECO:0000313" key="13">
    <source>
        <dbReference type="Proteomes" id="UP000317494"/>
    </source>
</evidence>
<evidence type="ECO:0000256" key="10">
    <source>
        <dbReference type="PROSITE-ProRule" id="PRU00282"/>
    </source>
</evidence>
<keyword evidence="6" id="KW-0999">Mitochondrion inner membrane</keyword>
<keyword evidence="8" id="KW-0496">Mitochondrion</keyword>
<keyword evidence="4 10" id="KW-0812">Transmembrane</keyword>
<keyword evidence="13" id="KW-1185">Reference proteome</keyword>
<protein>
    <submittedName>
        <fullName evidence="12">Uncharacterized protein</fullName>
    </submittedName>
</protein>
<feature type="repeat" description="Solcar" evidence="10">
    <location>
        <begin position="172"/>
        <end position="233"/>
    </location>
</feature>
<dbReference type="InterPro" id="IPR018108">
    <property type="entry name" value="MCP_transmembrane"/>
</dbReference>
<evidence type="ECO:0000256" key="8">
    <source>
        <dbReference type="ARBA" id="ARBA00023128"/>
    </source>
</evidence>
<proteinExistence type="inferred from homology"/>
<evidence type="ECO:0000256" key="3">
    <source>
        <dbReference type="ARBA" id="ARBA00022448"/>
    </source>
</evidence>
<dbReference type="Proteomes" id="UP000317494">
    <property type="component" value="Unassembled WGS sequence"/>
</dbReference>
<name>A0A507BTK6_9FUNG</name>
<evidence type="ECO:0000313" key="12">
    <source>
        <dbReference type="EMBL" id="TPX30601.1"/>
    </source>
</evidence>
<dbReference type="PROSITE" id="PS50920">
    <property type="entry name" value="SOLCAR"/>
    <property type="match status" value="2"/>
</dbReference>